<dbReference type="CDD" id="cd21340">
    <property type="entry name" value="PPP1R42"/>
    <property type="match status" value="1"/>
</dbReference>
<dbReference type="PANTHER" id="PTHR46652">
    <property type="entry name" value="LEUCINE-RICH REPEAT AND IQ DOMAIN-CONTAINING PROTEIN 1-RELATED"/>
    <property type="match status" value="1"/>
</dbReference>
<feature type="region of interest" description="Disordered" evidence="3">
    <location>
        <begin position="312"/>
        <end position="377"/>
    </location>
</feature>
<keyword evidence="5" id="KW-1185">Reference proteome</keyword>
<keyword evidence="1" id="KW-0433">Leucine-rich repeat</keyword>
<dbReference type="InterPro" id="IPR025875">
    <property type="entry name" value="Leu-rich_rpt_4"/>
</dbReference>
<dbReference type="EMBL" id="BMAV01021661">
    <property type="protein sequence ID" value="GFY75873.1"/>
    <property type="molecule type" value="Genomic_DNA"/>
</dbReference>
<protein>
    <submittedName>
        <fullName evidence="4">Protein phosphatase 1 regulatory subunit 42</fullName>
    </submittedName>
</protein>
<evidence type="ECO:0000313" key="5">
    <source>
        <dbReference type="Proteomes" id="UP000886998"/>
    </source>
</evidence>
<dbReference type="PROSITE" id="PS51450">
    <property type="entry name" value="LRR"/>
    <property type="match status" value="4"/>
</dbReference>
<comment type="caution">
    <text evidence="4">The sequence shown here is derived from an EMBL/GenBank/DDBJ whole genome shotgun (WGS) entry which is preliminary data.</text>
</comment>
<dbReference type="Proteomes" id="UP000886998">
    <property type="component" value="Unassembled WGS sequence"/>
</dbReference>
<feature type="compositionally biased region" description="Low complexity" evidence="3">
    <location>
        <begin position="333"/>
        <end position="342"/>
    </location>
</feature>
<gene>
    <name evidence="4" type="primary">ppp1r42</name>
    <name evidence="4" type="ORF">TNIN_200001</name>
</gene>
<proteinExistence type="predicted"/>
<accession>A0A8X7CPE9</accession>
<name>A0A8X7CPE9_9ARAC</name>
<keyword evidence="2" id="KW-0677">Repeat</keyword>
<dbReference type="InterPro" id="IPR032675">
    <property type="entry name" value="LRR_dom_sf"/>
</dbReference>
<dbReference type="AlphaFoldDB" id="A0A8X7CPE9"/>
<feature type="compositionally biased region" description="Polar residues" evidence="3">
    <location>
        <begin position="343"/>
        <end position="354"/>
    </location>
</feature>
<dbReference type="Pfam" id="PF12799">
    <property type="entry name" value="LRR_4"/>
    <property type="match status" value="2"/>
</dbReference>
<evidence type="ECO:0000256" key="3">
    <source>
        <dbReference type="SAM" id="MobiDB-lite"/>
    </source>
</evidence>
<dbReference type="SMART" id="SM00365">
    <property type="entry name" value="LRR_SD22"/>
    <property type="match status" value="5"/>
</dbReference>
<dbReference type="InterPro" id="IPR001611">
    <property type="entry name" value="Leu-rich_rpt"/>
</dbReference>
<organism evidence="4 5">
    <name type="scientific">Trichonephila inaurata madagascariensis</name>
    <dbReference type="NCBI Taxonomy" id="2747483"/>
    <lineage>
        <taxon>Eukaryota</taxon>
        <taxon>Metazoa</taxon>
        <taxon>Ecdysozoa</taxon>
        <taxon>Arthropoda</taxon>
        <taxon>Chelicerata</taxon>
        <taxon>Arachnida</taxon>
        <taxon>Araneae</taxon>
        <taxon>Araneomorphae</taxon>
        <taxon>Entelegynae</taxon>
        <taxon>Araneoidea</taxon>
        <taxon>Nephilidae</taxon>
        <taxon>Trichonephila</taxon>
        <taxon>Trichonephila inaurata</taxon>
    </lineage>
</organism>
<evidence type="ECO:0000256" key="2">
    <source>
        <dbReference type="ARBA" id="ARBA00022737"/>
    </source>
</evidence>
<dbReference type="SUPFAM" id="SSF52058">
    <property type="entry name" value="L domain-like"/>
    <property type="match status" value="1"/>
</dbReference>
<dbReference type="OrthoDB" id="10262005at2759"/>
<dbReference type="PANTHER" id="PTHR46652:SF3">
    <property type="entry name" value="LEUCINE-RICH REPEAT-CONTAINING PROTEIN 9"/>
    <property type="match status" value="1"/>
</dbReference>
<sequence length="377" mass="43862">MHISNRANSGNYPKFRNEKWQWQICFTHLQTGNGCMTSKKKRMKINTELIRRCSSKNLLPVQNSDDLMDRITHLYLQEQHIKKIENLHSCRNLRALYLYENKIETIENLEDLVHLNYLYLQKNFIKRIENLDTLCQLTVLNLSYNCISKLEGLDALSELRELYLQYQNLPDDQNLEIEPSTITWLSESLKVLNISGNKVKSLLPFRPLENLEHFSAEENEVYSLQELMDVLSNWKCVVKIKLCGNPVCAVRKYRDNIVISCLELEELDGKIIPQPYRNFLLNWKQCQTLQDRKKESYAVLKPFLEAQIKNKQLSPPRSVRSSSVAPKADRSDSASSSQSETSVNAKSRSKSAQRLPTKAKSLQEVPLKLMKKITRNR</sequence>
<dbReference type="Gene3D" id="3.80.10.10">
    <property type="entry name" value="Ribonuclease Inhibitor"/>
    <property type="match status" value="2"/>
</dbReference>
<evidence type="ECO:0000256" key="1">
    <source>
        <dbReference type="ARBA" id="ARBA00022614"/>
    </source>
</evidence>
<dbReference type="InterPro" id="IPR050836">
    <property type="entry name" value="SDS22/Internalin_LRR"/>
</dbReference>
<evidence type="ECO:0000313" key="4">
    <source>
        <dbReference type="EMBL" id="GFY75873.1"/>
    </source>
</evidence>
<reference evidence="4" key="1">
    <citation type="submission" date="2020-08" db="EMBL/GenBank/DDBJ databases">
        <title>Multicomponent nature underlies the extraordinary mechanical properties of spider dragline silk.</title>
        <authorList>
            <person name="Kono N."/>
            <person name="Nakamura H."/>
            <person name="Mori M."/>
            <person name="Yoshida Y."/>
            <person name="Ohtoshi R."/>
            <person name="Malay A.D."/>
            <person name="Moran D.A.P."/>
            <person name="Tomita M."/>
            <person name="Numata K."/>
            <person name="Arakawa K."/>
        </authorList>
    </citation>
    <scope>NUCLEOTIDE SEQUENCE</scope>
</reference>
<feature type="compositionally biased region" description="Low complexity" evidence="3">
    <location>
        <begin position="314"/>
        <end position="324"/>
    </location>
</feature>